<dbReference type="EMBL" id="KI517748">
    <property type="protein sequence ID" value="ESQ32494.1"/>
    <property type="molecule type" value="Genomic_DNA"/>
</dbReference>
<dbReference type="GO" id="GO:0005576">
    <property type="term" value="C:extracellular region"/>
    <property type="evidence" value="ECO:0007669"/>
    <property type="project" value="TreeGrafter"/>
</dbReference>
<evidence type="ECO:0000313" key="4">
    <source>
        <dbReference type="EMBL" id="ESQ32494.1"/>
    </source>
</evidence>
<dbReference type="GO" id="GO:0080155">
    <property type="term" value="P:regulation of double fertilization forming a zygote and endosperm"/>
    <property type="evidence" value="ECO:0007669"/>
    <property type="project" value="TreeGrafter"/>
</dbReference>
<dbReference type="GO" id="GO:2000008">
    <property type="term" value="P:regulation of protein localization to cell surface"/>
    <property type="evidence" value="ECO:0007669"/>
    <property type="project" value="TreeGrafter"/>
</dbReference>
<dbReference type="Pfam" id="PF05617">
    <property type="entry name" value="Prolamin_like"/>
    <property type="match status" value="1"/>
</dbReference>
<dbReference type="OMA" id="PDCVPEI"/>
<feature type="signal peptide" evidence="2">
    <location>
        <begin position="1"/>
        <end position="22"/>
    </location>
</feature>
<dbReference type="PANTHER" id="PTHR31181:SF62">
    <property type="entry name" value="PROLAMIN-LIKE PROTEIN (DUF1278)"/>
    <property type="match status" value="1"/>
</dbReference>
<accession>V4KMK9</accession>
<protein>
    <recommendedName>
        <fullName evidence="3">Prolamin-like domain-containing protein</fullName>
    </recommendedName>
</protein>
<organism evidence="4 5">
    <name type="scientific">Eutrema salsugineum</name>
    <name type="common">Saltwater cress</name>
    <name type="synonym">Sisymbrium salsugineum</name>
    <dbReference type="NCBI Taxonomy" id="72664"/>
    <lineage>
        <taxon>Eukaryota</taxon>
        <taxon>Viridiplantae</taxon>
        <taxon>Streptophyta</taxon>
        <taxon>Embryophyta</taxon>
        <taxon>Tracheophyta</taxon>
        <taxon>Spermatophyta</taxon>
        <taxon>Magnoliopsida</taxon>
        <taxon>eudicotyledons</taxon>
        <taxon>Gunneridae</taxon>
        <taxon>Pentapetalae</taxon>
        <taxon>rosids</taxon>
        <taxon>malvids</taxon>
        <taxon>Brassicales</taxon>
        <taxon>Brassicaceae</taxon>
        <taxon>Eutremeae</taxon>
        <taxon>Eutrema</taxon>
    </lineage>
</organism>
<feature type="domain" description="Prolamin-like" evidence="3">
    <location>
        <begin position="37"/>
        <end position="99"/>
    </location>
</feature>
<dbReference type="InterPro" id="IPR008502">
    <property type="entry name" value="Prolamin-like"/>
</dbReference>
<dbReference type="PANTHER" id="PTHR31181">
    <property type="entry name" value="EGG CELL-SECRETED PROTEIN 1.4"/>
    <property type="match status" value="1"/>
</dbReference>
<keyword evidence="1 2" id="KW-0732">Signal</keyword>
<keyword evidence="5" id="KW-1185">Reference proteome</keyword>
<dbReference type="OrthoDB" id="1069917at2759"/>
<gene>
    <name evidence="4" type="ORF">EUTSA_v10005180mg</name>
</gene>
<feature type="chain" id="PRO_5004719901" description="Prolamin-like domain-containing protein" evidence="2">
    <location>
        <begin position="23"/>
        <end position="101"/>
    </location>
</feature>
<dbReference type="GO" id="GO:0031982">
    <property type="term" value="C:vesicle"/>
    <property type="evidence" value="ECO:0007669"/>
    <property type="project" value="TreeGrafter"/>
</dbReference>
<evidence type="ECO:0000259" key="3">
    <source>
        <dbReference type="Pfam" id="PF05617"/>
    </source>
</evidence>
<reference evidence="4 5" key="1">
    <citation type="journal article" date="2013" name="Front. Plant Sci.">
        <title>The Reference Genome of the Halophytic Plant Eutrema salsugineum.</title>
        <authorList>
            <person name="Yang R."/>
            <person name="Jarvis D.E."/>
            <person name="Chen H."/>
            <person name="Beilstein M.A."/>
            <person name="Grimwood J."/>
            <person name="Jenkins J."/>
            <person name="Shu S."/>
            <person name="Prochnik S."/>
            <person name="Xin M."/>
            <person name="Ma C."/>
            <person name="Schmutz J."/>
            <person name="Wing R.A."/>
            <person name="Mitchell-Olds T."/>
            <person name="Schumaker K.S."/>
            <person name="Wang X."/>
        </authorList>
    </citation>
    <scope>NUCLEOTIDE SEQUENCE [LARGE SCALE GENOMIC DNA]</scope>
</reference>
<dbReference type="Gramene" id="ESQ32494">
    <property type="protein sequence ID" value="ESQ32494"/>
    <property type="gene ID" value="EUTSA_v10005180mg"/>
</dbReference>
<dbReference type="KEGG" id="eus:EUTSA_v10005180mg"/>
<proteinExistence type="predicted"/>
<evidence type="ECO:0000313" key="5">
    <source>
        <dbReference type="Proteomes" id="UP000030689"/>
    </source>
</evidence>
<dbReference type="STRING" id="72664.V4KMK9"/>
<dbReference type="GO" id="GO:0009567">
    <property type="term" value="P:double fertilization forming a zygote and endosperm"/>
    <property type="evidence" value="ECO:0007669"/>
    <property type="project" value="TreeGrafter"/>
</dbReference>
<sequence length="101" mass="11230">MWINKFFFILPVIVCIAVLGTAQTLPSQPIPEQDEADCLSSLEAIPDCVPEIFRSIINGQIGNVGPSCCHAFLRIDEECATQMFIFAPFFPPTLRDHCSQD</sequence>
<dbReference type="AlphaFoldDB" id="V4KMK9"/>
<evidence type="ECO:0000256" key="1">
    <source>
        <dbReference type="ARBA" id="ARBA00022729"/>
    </source>
</evidence>
<name>V4KMK9_EUTSA</name>
<dbReference type="Proteomes" id="UP000030689">
    <property type="component" value="Unassembled WGS sequence"/>
</dbReference>
<evidence type="ECO:0000256" key="2">
    <source>
        <dbReference type="SAM" id="SignalP"/>
    </source>
</evidence>